<name>A0A7Z9BS90_9CYAN</name>
<dbReference type="OrthoDB" id="6283437at2"/>
<evidence type="ECO:0000313" key="3">
    <source>
        <dbReference type="EMBL" id="VXD20040.1"/>
    </source>
</evidence>
<evidence type="ECO:0000313" key="4">
    <source>
        <dbReference type="Proteomes" id="UP000182190"/>
    </source>
</evidence>
<dbReference type="PANTHER" id="PTHR21621">
    <property type="entry name" value="RIBOSOMAL PROTEIN S6 MODIFICATION PROTEIN"/>
    <property type="match status" value="1"/>
</dbReference>
<keyword evidence="1" id="KW-0067">ATP-binding</keyword>
<dbReference type="Proteomes" id="UP000182190">
    <property type="component" value="Unassembled WGS sequence"/>
</dbReference>
<dbReference type="AlphaFoldDB" id="A0A7Z9BS90"/>
<evidence type="ECO:0000256" key="1">
    <source>
        <dbReference type="PROSITE-ProRule" id="PRU00409"/>
    </source>
</evidence>
<organism evidence="3 4">
    <name type="scientific">Planktothrix paucivesiculata PCC 9631</name>
    <dbReference type="NCBI Taxonomy" id="671071"/>
    <lineage>
        <taxon>Bacteria</taxon>
        <taxon>Bacillati</taxon>
        <taxon>Cyanobacteriota</taxon>
        <taxon>Cyanophyceae</taxon>
        <taxon>Oscillatoriophycideae</taxon>
        <taxon>Oscillatoriales</taxon>
        <taxon>Microcoleaceae</taxon>
        <taxon>Planktothrix</taxon>
    </lineage>
</organism>
<feature type="domain" description="ATP-grasp" evidence="2">
    <location>
        <begin position="79"/>
        <end position="270"/>
    </location>
</feature>
<protein>
    <submittedName>
        <fullName evidence="3">RimK domain protein ATP-grasp</fullName>
    </submittedName>
</protein>
<dbReference type="Gene3D" id="3.30.470.20">
    <property type="entry name" value="ATP-grasp fold, B domain"/>
    <property type="match status" value="1"/>
</dbReference>
<reference evidence="3" key="1">
    <citation type="submission" date="2019-10" db="EMBL/GenBank/DDBJ databases">
        <authorList>
            <consortium name="Genoscope - CEA"/>
            <person name="William W."/>
        </authorList>
    </citation>
    <scope>NUCLEOTIDE SEQUENCE [LARGE SCALE GENOMIC DNA]</scope>
    <source>
        <strain evidence="3">BBR_PRJEB10994</strain>
    </source>
</reference>
<evidence type="ECO:0000259" key="2">
    <source>
        <dbReference type="PROSITE" id="PS50975"/>
    </source>
</evidence>
<comment type="caution">
    <text evidence="3">The sequence shown here is derived from an EMBL/GenBank/DDBJ whole genome shotgun (WGS) entry which is preliminary data.</text>
</comment>
<dbReference type="PANTHER" id="PTHR21621:SF0">
    <property type="entry name" value="BETA-CITRYLGLUTAMATE SYNTHASE B-RELATED"/>
    <property type="match status" value="1"/>
</dbReference>
<accession>A0A7Z9BS90</accession>
<dbReference type="PROSITE" id="PS50975">
    <property type="entry name" value="ATP_GRASP"/>
    <property type="match status" value="1"/>
</dbReference>
<dbReference type="InterPro" id="IPR013651">
    <property type="entry name" value="ATP-grasp_RimK-type"/>
</dbReference>
<proteinExistence type="predicted"/>
<keyword evidence="4" id="KW-1185">Reference proteome</keyword>
<dbReference type="Gene3D" id="3.30.1490.20">
    <property type="entry name" value="ATP-grasp fold, A domain"/>
    <property type="match status" value="1"/>
</dbReference>
<dbReference type="GO" id="GO:0018169">
    <property type="term" value="F:ribosomal S6-glutamic acid ligase activity"/>
    <property type="evidence" value="ECO:0007669"/>
    <property type="project" value="TreeGrafter"/>
</dbReference>
<dbReference type="GO" id="GO:0046872">
    <property type="term" value="F:metal ion binding"/>
    <property type="evidence" value="ECO:0007669"/>
    <property type="project" value="InterPro"/>
</dbReference>
<gene>
    <name evidence="3" type="ORF">PL9631_490076</name>
</gene>
<dbReference type="GO" id="GO:0009432">
    <property type="term" value="P:SOS response"/>
    <property type="evidence" value="ECO:0007669"/>
    <property type="project" value="TreeGrafter"/>
</dbReference>
<dbReference type="GO" id="GO:0005524">
    <property type="term" value="F:ATP binding"/>
    <property type="evidence" value="ECO:0007669"/>
    <property type="project" value="UniProtKB-UniRule"/>
</dbReference>
<keyword evidence="1" id="KW-0547">Nucleotide-binding</keyword>
<dbReference type="InterPro" id="IPR013815">
    <property type="entry name" value="ATP_grasp_subdomain_1"/>
</dbReference>
<dbReference type="Pfam" id="PF08443">
    <property type="entry name" value="RimK"/>
    <property type="match status" value="1"/>
</dbReference>
<dbReference type="SUPFAM" id="SSF56059">
    <property type="entry name" value="Glutathione synthetase ATP-binding domain-like"/>
    <property type="match status" value="1"/>
</dbReference>
<dbReference type="GO" id="GO:0005737">
    <property type="term" value="C:cytoplasm"/>
    <property type="evidence" value="ECO:0007669"/>
    <property type="project" value="TreeGrafter"/>
</dbReference>
<dbReference type="EMBL" id="CZCS02000189">
    <property type="protein sequence ID" value="VXD20040.1"/>
    <property type="molecule type" value="Genomic_DNA"/>
</dbReference>
<dbReference type="RefSeq" id="WP_083618560.1">
    <property type="nucleotide sequence ID" value="NZ_LR735008.1"/>
</dbReference>
<sequence length="277" mass="32463">MLNNIRLLLQACHNLKIDYEILHSDQNLVKVKLDKNYYFCNYSTPLVDQSIFKILKDKDYTYSILHKKIRTPKTLGFLSPFCDSNYQHYLKFKTIPDIAKEIERVFGFPVIVKRNSGSGGHYVFLCHNLEDIQNSLTTIFNIDHKDYDYVAIAQEYIIIEREYRAVFLNQKLILLYEKDISQATFTGNLSPLHWQGAQAKHINDSQIISEIETFCQPIFQELNLNYTGLDIAIDKDHQYWFIEANSHPNYDIFTRDNGVDLAVQVFEKMLTFLAHES</sequence>
<dbReference type="InterPro" id="IPR011761">
    <property type="entry name" value="ATP-grasp"/>
</dbReference>